<gene>
    <name evidence="12" type="ORF">CCY01nite_33260</name>
</gene>
<evidence type="ECO:0000313" key="12">
    <source>
        <dbReference type="EMBL" id="GEP97066.1"/>
    </source>
</evidence>
<keyword evidence="3" id="KW-0808">Transferase</keyword>
<evidence type="ECO:0000256" key="5">
    <source>
        <dbReference type="ARBA" id="ARBA00022801"/>
    </source>
</evidence>
<evidence type="ECO:0000256" key="4">
    <source>
        <dbReference type="ARBA" id="ARBA00022692"/>
    </source>
</evidence>
<keyword evidence="7 10" id="KW-0472">Membrane</keyword>
<evidence type="ECO:0000256" key="1">
    <source>
        <dbReference type="ARBA" id="ARBA00004141"/>
    </source>
</evidence>
<dbReference type="GO" id="GO:0004553">
    <property type="term" value="F:hydrolase activity, hydrolyzing O-glycosyl compounds"/>
    <property type="evidence" value="ECO:0007669"/>
    <property type="project" value="InterPro"/>
</dbReference>
<dbReference type="SUPFAM" id="SSF53448">
    <property type="entry name" value="Nucleotide-diphospho-sugar transferases"/>
    <property type="match status" value="1"/>
</dbReference>
<dbReference type="SUPFAM" id="SSF51445">
    <property type="entry name" value="(Trans)glycosidases"/>
    <property type="match status" value="2"/>
</dbReference>
<organism evidence="12 13">
    <name type="scientific">Chitinophaga cymbidii</name>
    <dbReference type="NCBI Taxonomy" id="1096750"/>
    <lineage>
        <taxon>Bacteria</taxon>
        <taxon>Pseudomonadati</taxon>
        <taxon>Bacteroidota</taxon>
        <taxon>Chitinophagia</taxon>
        <taxon>Chitinophagales</taxon>
        <taxon>Chitinophagaceae</taxon>
        <taxon>Chitinophaga</taxon>
    </lineage>
</organism>
<dbReference type="InterPro" id="IPR017853">
    <property type="entry name" value="GH"/>
</dbReference>
<dbReference type="InterPro" id="IPR001173">
    <property type="entry name" value="Glyco_trans_2-like"/>
</dbReference>
<evidence type="ECO:0000256" key="8">
    <source>
        <dbReference type="ARBA" id="ARBA00023295"/>
    </source>
</evidence>
<dbReference type="InterPro" id="IPR029044">
    <property type="entry name" value="Nucleotide-diphossugar_trans"/>
</dbReference>
<evidence type="ECO:0000256" key="2">
    <source>
        <dbReference type="ARBA" id="ARBA00022676"/>
    </source>
</evidence>
<dbReference type="GO" id="GO:0016758">
    <property type="term" value="F:hexosyltransferase activity"/>
    <property type="evidence" value="ECO:0007669"/>
    <property type="project" value="TreeGrafter"/>
</dbReference>
<dbReference type="Proteomes" id="UP000321436">
    <property type="component" value="Unassembled WGS sequence"/>
</dbReference>
<dbReference type="PROSITE" id="PS51764">
    <property type="entry name" value="GH26"/>
    <property type="match status" value="1"/>
</dbReference>
<accession>A0A512RMX8</accession>
<dbReference type="Pfam" id="PF13632">
    <property type="entry name" value="Glyco_trans_2_3"/>
    <property type="match status" value="1"/>
</dbReference>
<dbReference type="GO" id="GO:0005886">
    <property type="term" value="C:plasma membrane"/>
    <property type="evidence" value="ECO:0007669"/>
    <property type="project" value="TreeGrafter"/>
</dbReference>
<proteinExistence type="inferred from homology"/>
<feature type="transmembrane region" description="Helical" evidence="10">
    <location>
        <begin position="420"/>
        <end position="440"/>
    </location>
</feature>
<dbReference type="PANTHER" id="PTHR43867:SF2">
    <property type="entry name" value="CELLULOSE SYNTHASE CATALYTIC SUBUNIT A [UDP-FORMING]"/>
    <property type="match status" value="1"/>
</dbReference>
<feature type="transmembrane region" description="Helical" evidence="10">
    <location>
        <begin position="446"/>
        <end position="469"/>
    </location>
</feature>
<evidence type="ECO:0000256" key="10">
    <source>
        <dbReference type="SAM" id="Phobius"/>
    </source>
</evidence>
<dbReference type="Pfam" id="PF02156">
    <property type="entry name" value="Glyco_hydro_26"/>
    <property type="match status" value="1"/>
</dbReference>
<feature type="domain" description="GH26" evidence="11">
    <location>
        <begin position="532"/>
        <end position="833"/>
    </location>
</feature>
<keyword evidence="6 10" id="KW-1133">Transmembrane helix</keyword>
<dbReference type="CDD" id="cd06421">
    <property type="entry name" value="CESA_CelA_like"/>
    <property type="match status" value="1"/>
</dbReference>
<keyword evidence="8 9" id="KW-0326">Glycosidase</keyword>
<comment type="subcellular location">
    <subcellularLocation>
        <location evidence="1">Membrane</location>
        <topology evidence="1">Multi-pass membrane protein</topology>
    </subcellularLocation>
</comment>
<dbReference type="Gene3D" id="3.20.20.80">
    <property type="entry name" value="Glycosidases"/>
    <property type="match status" value="2"/>
</dbReference>
<name>A0A512RMX8_9BACT</name>
<evidence type="ECO:0000256" key="3">
    <source>
        <dbReference type="ARBA" id="ARBA00022679"/>
    </source>
</evidence>
<keyword evidence="4 10" id="KW-0812">Transmembrane</keyword>
<dbReference type="InterPro" id="IPR022790">
    <property type="entry name" value="GH26_dom"/>
</dbReference>
<evidence type="ECO:0000313" key="13">
    <source>
        <dbReference type="Proteomes" id="UP000321436"/>
    </source>
</evidence>
<dbReference type="InterPro" id="IPR050321">
    <property type="entry name" value="Glycosyltr_2/OpgH_subfam"/>
</dbReference>
<evidence type="ECO:0000256" key="6">
    <source>
        <dbReference type="ARBA" id="ARBA00022989"/>
    </source>
</evidence>
<keyword evidence="13" id="KW-1185">Reference proteome</keyword>
<feature type="active site" description="Nucleophile" evidence="9">
    <location>
        <position position="769"/>
    </location>
</feature>
<dbReference type="AlphaFoldDB" id="A0A512RMX8"/>
<dbReference type="EMBL" id="BKAU01000004">
    <property type="protein sequence ID" value="GEP97066.1"/>
    <property type="molecule type" value="Genomic_DNA"/>
</dbReference>
<evidence type="ECO:0000256" key="9">
    <source>
        <dbReference type="PROSITE-ProRule" id="PRU01100"/>
    </source>
</evidence>
<dbReference type="PANTHER" id="PTHR43867">
    <property type="entry name" value="CELLULOSE SYNTHASE CATALYTIC SUBUNIT A [UDP-FORMING]"/>
    <property type="match status" value="1"/>
</dbReference>
<feature type="transmembrane region" description="Helical" evidence="10">
    <location>
        <begin position="501"/>
        <end position="524"/>
    </location>
</feature>
<evidence type="ECO:0000256" key="7">
    <source>
        <dbReference type="ARBA" id="ARBA00023136"/>
    </source>
</evidence>
<feature type="transmembrane region" description="Helical" evidence="10">
    <location>
        <begin position="314"/>
        <end position="338"/>
    </location>
</feature>
<reference evidence="12 13" key="1">
    <citation type="submission" date="2019-07" db="EMBL/GenBank/DDBJ databases">
        <title>Whole genome shotgun sequence of Chitinophaga cymbidii NBRC 109752.</title>
        <authorList>
            <person name="Hosoyama A."/>
            <person name="Uohara A."/>
            <person name="Ohji S."/>
            <person name="Ichikawa N."/>
        </authorList>
    </citation>
    <scope>NUCLEOTIDE SEQUENCE [LARGE SCALE GENOMIC DNA]</scope>
    <source>
        <strain evidence="12 13">NBRC 109752</strain>
    </source>
</reference>
<sequence length="1236" mass="141320">MIILGVGSIGYLLYNLFDDRQIGYAPFYWILMAGLTFNCLRILHEWYHYFSISIPATPAQQHMFTVDILTTFCAGEPYPMIVETLKAIQAIRYPHTTYLCDEANDPYLIAICRELGVRHVTRNNRLNAKAGNINNALQYATGELCVVMDPDHVPTPDFLDPIISHFNDPEVGFVQIVQAYSNLGDSLVAKGAAQQTFQFYGPIMATMNSYGTVLAIGANCTFRRAALDSIGGHASGLAEDMHTAMQLHARGWKSVYVPAVLTRGLVPSTLSAYYAQQLKWARGTLELLVTSYPKLFRHFTWQQKLHYGTIPLHYLSGIVFLINFLIPVLSLFTGFIPFRVDIVDFTLLGLPAIASIILIRHFVQRWVMEEKERGFHVVGGLLLIGTWWIYILGLVYTVIRKKVPYIPTPKDDSEPDNWKLNIPNIAVLLVSLVAIIYGLSYDWNPYTLIMAGIAGINCLIMAFNIIASFRLRRLSARSRWISTMLVYPLLIKKQFWLFRHLHLYAGFRKLGLPLLLITVFLTWYGTTMNPEPATPAIERHALRKTFYTGIYSPGETDGLTSMRQVTEYQQRDSAHFSIISLYIPWGDASQCFLQDSVLQAIYDNRSLPMITWEPWTSLFENAASLHEQKVLAHISAGSFDDYLLRFAGQIKAWKRPVFLRFAHEADNPAYPWSPTGRNTKEEFREAWKYVHRFFARQGAHNVIWVWNPWRPEAAADYFPGKDYVDWIGVTGLNYGPQNENGQWFSFGELYMPFHRLPVFRSGLPVMIAEMGSLAMAGRQDQWMEDAFRLTRDSFPEIQAMVFFNSNQDKNILRPVAGGVLDWQLQHPRQVFAAKEKYLREDTAYYAPVQFATTTGNSGHRRLPDTLRGLNYHKGENWFRNLHALTRRQVEKDMEGMKALGVNAIRRFGPGIYDRNILRVAETTGMQVHYGFWVPAVKDMRKNGRMLDRLEKTILRRVKELQHNPDITAWSIGNTSWQELAGHYSKPALLYQQQAFLHWLKNLSVRIKAIDASRPLTMDVALSDNIDEVLELLQRELPRVDAFGIVAEHDTSGLSQLGKMSVPHFISQIPVEYYRQLPDDRVPAFITTWQDLETRDYVTFNGLTDHWGRYKPAYYQLAASWNPAIQQPHLPQIHILRPARTTFPGSQLTYHALLLRNNEWAFPGAAADSLAFNWHLVKTDNYGNEVFLKKLGSGTSITVTIPESPGHYSLYLQAVRDNQVTTARSPLNTPLHLMPQP</sequence>
<evidence type="ECO:0000259" key="11">
    <source>
        <dbReference type="PROSITE" id="PS51764"/>
    </source>
</evidence>
<feature type="transmembrane region" description="Helical" evidence="10">
    <location>
        <begin position="345"/>
        <end position="363"/>
    </location>
</feature>
<comment type="caution">
    <text evidence="12">The sequence shown here is derived from an EMBL/GenBank/DDBJ whole genome shotgun (WGS) entry which is preliminary data.</text>
</comment>
<dbReference type="Gene3D" id="3.90.550.10">
    <property type="entry name" value="Spore Coat Polysaccharide Biosynthesis Protein SpsA, Chain A"/>
    <property type="match status" value="1"/>
</dbReference>
<keyword evidence="5 9" id="KW-0378">Hydrolase</keyword>
<keyword evidence="2" id="KW-0328">Glycosyltransferase</keyword>
<protein>
    <recommendedName>
        <fullName evidence="11">GH26 domain-containing protein</fullName>
    </recommendedName>
</protein>
<feature type="active site" description="Proton donor" evidence="9">
    <location>
        <position position="664"/>
    </location>
</feature>
<feature type="transmembrane region" description="Helical" evidence="10">
    <location>
        <begin position="375"/>
        <end position="399"/>
    </location>
</feature>
<comment type="similarity">
    <text evidence="9">Belongs to the glycosyl hydrolase 26 family.</text>
</comment>